<feature type="compositionally biased region" description="Basic and acidic residues" evidence="1">
    <location>
        <begin position="842"/>
        <end position="856"/>
    </location>
</feature>
<dbReference type="Proteomes" id="UP001182556">
    <property type="component" value="Unassembled WGS sequence"/>
</dbReference>
<dbReference type="InterPro" id="IPR008942">
    <property type="entry name" value="ENTH_VHS"/>
</dbReference>
<feature type="compositionally biased region" description="Basic and acidic residues" evidence="1">
    <location>
        <begin position="1019"/>
        <end position="1030"/>
    </location>
</feature>
<dbReference type="GO" id="GO:0051666">
    <property type="term" value="P:actin cortical patch localization"/>
    <property type="evidence" value="ECO:0007669"/>
    <property type="project" value="TreeGrafter"/>
</dbReference>
<feature type="compositionally biased region" description="Polar residues" evidence="1">
    <location>
        <begin position="960"/>
        <end position="989"/>
    </location>
</feature>
<dbReference type="PANTHER" id="PTHR47789:SF2">
    <property type="entry name" value="VHS DOMAIN-CONTAINING PROTEIN"/>
    <property type="match status" value="1"/>
</dbReference>
<feature type="compositionally biased region" description="Polar residues" evidence="1">
    <location>
        <begin position="249"/>
        <end position="258"/>
    </location>
</feature>
<dbReference type="CDD" id="cd21383">
    <property type="entry name" value="GAT_GGA_Tom1-like"/>
    <property type="match status" value="1"/>
</dbReference>
<feature type="compositionally biased region" description="Low complexity" evidence="1">
    <location>
        <begin position="296"/>
        <end position="311"/>
    </location>
</feature>
<reference evidence="3" key="1">
    <citation type="submission" date="2023-02" db="EMBL/GenBank/DDBJ databases">
        <title>Identification and recombinant expression of a fungal hydrolase from Papiliotrema laurentii that hydrolyzes apple cutin and clears colloidal polyester polyurethane.</title>
        <authorList>
            <consortium name="DOE Joint Genome Institute"/>
            <person name="Roman V.A."/>
            <person name="Bojanowski C."/>
            <person name="Crable B.R."/>
            <person name="Wagner D.N."/>
            <person name="Hung C.S."/>
            <person name="Nadeau L.J."/>
            <person name="Schratz L."/>
            <person name="Haridas S."/>
            <person name="Pangilinan J."/>
            <person name="Lipzen A."/>
            <person name="Na H."/>
            <person name="Yan M."/>
            <person name="Ng V."/>
            <person name="Grigoriev I.V."/>
            <person name="Spatafora J.W."/>
            <person name="Barlow D."/>
            <person name="Biffinger J."/>
            <person name="Kelley-Loughnane N."/>
            <person name="Varaljay V.A."/>
            <person name="Crookes-Goodson W.J."/>
        </authorList>
    </citation>
    <scope>NUCLEOTIDE SEQUENCE</scope>
    <source>
        <strain evidence="3">5307AH</strain>
    </source>
</reference>
<feature type="region of interest" description="Disordered" evidence="1">
    <location>
        <begin position="1073"/>
        <end position="1108"/>
    </location>
</feature>
<evidence type="ECO:0000259" key="2">
    <source>
        <dbReference type="PROSITE" id="PS50179"/>
    </source>
</evidence>
<feature type="region of interest" description="Disordered" evidence="1">
    <location>
        <begin position="842"/>
        <end position="1049"/>
    </location>
</feature>
<feature type="compositionally biased region" description="Polar residues" evidence="1">
    <location>
        <begin position="651"/>
        <end position="684"/>
    </location>
</feature>
<dbReference type="InterPro" id="IPR045007">
    <property type="entry name" value="LSB5"/>
</dbReference>
<dbReference type="Gene3D" id="1.25.40.90">
    <property type="match status" value="1"/>
</dbReference>
<feature type="domain" description="VHS" evidence="2">
    <location>
        <begin position="505"/>
        <end position="628"/>
    </location>
</feature>
<dbReference type="InterPro" id="IPR002014">
    <property type="entry name" value="VHS_dom"/>
</dbReference>
<evidence type="ECO:0000313" key="4">
    <source>
        <dbReference type="Proteomes" id="UP001182556"/>
    </source>
</evidence>
<name>A0AAD9FUZ8_PAPLA</name>
<dbReference type="EMBL" id="JAODAN010000002">
    <property type="protein sequence ID" value="KAK1926621.1"/>
    <property type="molecule type" value="Genomic_DNA"/>
</dbReference>
<evidence type="ECO:0000313" key="3">
    <source>
        <dbReference type="EMBL" id="KAK1926621.1"/>
    </source>
</evidence>
<feature type="compositionally biased region" description="Basic and acidic residues" evidence="1">
    <location>
        <begin position="421"/>
        <end position="469"/>
    </location>
</feature>
<protein>
    <recommendedName>
        <fullName evidence="2">VHS domain-containing protein</fullName>
    </recommendedName>
</protein>
<dbReference type="GO" id="GO:0006897">
    <property type="term" value="P:endocytosis"/>
    <property type="evidence" value="ECO:0007669"/>
    <property type="project" value="InterPro"/>
</dbReference>
<dbReference type="PROSITE" id="PS50179">
    <property type="entry name" value="VHS"/>
    <property type="match status" value="1"/>
</dbReference>
<proteinExistence type="predicted"/>
<feature type="compositionally biased region" description="Polar residues" evidence="1">
    <location>
        <begin position="93"/>
        <end position="106"/>
    </location>
</feature>
<dbReference type="PANTHER" id="PTHR47789">
    <property type="entry name" value="LAS SEVENTEEN-BINDING PROTEIN 5"/>
    <property type="match status" value="1"/>
</dbReference>
<sequence>MKRLFRTSKAGAIDPLPPPPPIAPGEQSNPSQSPQGAQAPPKKSMTSMLGGGGDGHGLGLGHGPGHQPHPHGHRPRQGSVTPFPLDMRRDTPPLSSQPTASATHPPQSGHGHSRANKDKSSISSPPSLGDIQQMQAQAQAQAQADSTERDQWRDQWLLQQRQVSNSSQPIQPIVPPPRPGRGYEGAGSPDGWSLVSAGGHAISNTPTDFHSNASTPTAHQAGLFLPPGARPPSPQIRPSTPTRLGYPSNLGQAQNTALTDPYADPYAQSTPRIGRDRGYSSASGSMRGSDHEGSAQGHQHSKSLSSSQQMSVPKPSQPVPRSPLHNAYASPLVPEQSAYPSLPPNPSHGHSQPPMQPYPPAPGQSYSPLVDGISAIRVEGPSPETEVPRDLRDSREVPAKEKEKRKFWGMGMGMGMNMNWGERKDKDKSRKDADRPSADDTRRSAEWQRAEERTASSHGHVSTDEEGHRGRSLGLNVGSIIKDNPATLQVDNVTAAIQILCAHPDPPFASTYEVCDRINHSTAPESVGKEAAHALRKQFKHGGEVERRSAANLWLLMMRNVSAKGFRTHATSKKFVAYLEPILLAPPGKPLVSAQTHRMIADILSDLTYHFGGDKGSEALGELWKKVKMPQEPETGVPLPPDYQAFRPDNFYSSQPRPVGSFDSQGFPSMPASQNPSRRASSPSYLGLSDRTAVPQAPQRGPSPLHMGGPGYHHLPNHGDDMRRLVEECTAAREAARVLAEALVYTRPNELDSKPIIKEFYRKCFLAHESLTNQIDWAQAEATQSRERAMMNASAMGVDDVPGSTAEEEALGTLFETHGALAEALKQHDDLERLAVDEMEMREVRERSKKETRMNRNDATQGTWLAPGSKAGTASSSRSPSPAARTRLPATEHFASSPRLMDGPLPMPRPMPTDSRSRTPSPDRFSFPRISASPGRASSPLGQTTLAKTRGPRPLPNPFSRGQNASSQSLSSGLRDNGTEPSRSGTGSANEHHTQPTDPDNEDAPAPARPSRKALGKRRVIEDPDNKFDPDDMFGAPAKESSASSEESITADDVFFAKPVKYAYDAYQEKLDNEVAEQRSRAQSRASTGRILDGVGSSAPSPTTVEAR</sequence>
<dbReference type="GO" id="GO:0007034">
    <property type="term" value="P:vacuolar transport"/>
    <property type="evidence" value="ECO:0007669"/>
    <property type="project" value="UniProtKB-ARBA"/>
</dbReference>
<feature type="region of interest" description="Disordered" evidence="1">
    <location>
        <begin position="632"/>
        <end position="719"/>
    </location>
</feature>
<feature type="compositionally biased region" description="Polar residues" evidence="1">
    <location>
        <begin position="1098"/>
        <end position="1108"/>
    </location>
</feature>
<feature type="compositionally biased region" description="Gly residues" evidence="1">
    <location>
        <begin position="49"/>
        <end position="64"/>
    </location>
</feature>
<dbReference type="GO" id="GO:0007015">
    <property type="term" value="P:actin filament organization"/>
    <property type="evidence" value="ECO:0007669"/>
    <property type="project" value="InterPro"/>
</dbReference>
<dbReference type="GO" id="GO:0035091">
    <property type="term" value="F:phosphatidylinositol binding"/>
    <property type="evidence" value="ECO:0007669"/>
    <property type="project" value="InterPro"/>
</dbReference>
<keyword evidence="4" id="KW-1185">Reference proteome</keyword>
<evidence type="ECO:0000256" key="1">
    <source>
        <dbReference type="SAM" id="MobiDB-lite"/>
    </source>
</evidence>
<feature type="region of interest" description="Disordered" evidence="1">
    <location>
        <begin position="1"/>
        <end position="470"/>
    </location>
</feature>
<feature type="compositionally biased region" description="Polar residues" evidence="1">
    <location>
        <begin position="202"/>
        <end position="218"/>
    </location>
</feature>
<comment type="caution">
    <text evidence="3">The sequence shown here is derived from an EMBL/GenBank/DDBJ whole genome shotgun (WGS) entry which is preliminary data.</text>
</comment>
<dbReference type="AlphaFoldDB" id="A0AAD9FUZ8"/>
<feature type="compositionally biased region" description="Basic and acidic residues" evidence="1">
    <location>
        <begin position="386"/>
        <end position="406"/>
    </location>
</feature>
<accession>A0AAD9FUZ8</accession>
<organism evidence="3 4">
    <name type="scientific">Papiliotrema laurentii</name>
    <name type="common">Cryptococcus laurentii</name>
    <dbReference type="NCBI Taxonomy" id="5418"/>
    <lineage>
        <taxon>Eukaryota</taxon>
        <taxon>Fungi</taxon>
        <taxon>Dikarya</taxon>
        <taxon>Basidiomycota</taxon>
        <taxon>Agaricomycotina</taxon>
        <taxon>Tremellomycetes</taxon>
        <taxon>Tremellales</taxon>
        <taxon>Rhynchogastremaceae</taxon>
        <taxon>Papiliotrema</taxon>
    </lineage>
</organism>
<feature type="compositionally biased region" description="Low complexity" evidence="1">
    <location>
        <begin position="27"/>
        <end position="41"/>
    </location>
</feature>
<gene>
    <name evidence="3" type="ORF">DB88DRAFT_174523</name>
</gene>
<dbReference type="CDD" id="cd16980">
    <property type="entry name" value="VHS_Lsb5"/>
    <property type="match status" value="1"/>
</dbReference>
<dbReference type="GO" id="GO:0043130">
    <property type="term" value="F:ubiquitin binding"/>
    <property type="evidence" value="ECO:0007669"/>
    <property type="project" value="InterPro"/>
</dbReference>
<feature type="compositionally biased region" description="Low complexity" evidence="1">
    <location>
        <begin position="871"/>
        <end position="891"/>
    </location>
</feature>
<feature type="compositionally biased region" description="Low complexity" evidence="1">
    <location>
        <begin position="154"/>
        <end position="171"/>
    </location>
</feature>
<feature type="compositionally biased region" description="Low complexity" evidence="1">
    <location>
        <begin position="132"/>
        <end position="144"/>
    </location>
</feature>
<dbReference type="GO" id="GO:0030479">
    <property type="term" value="C:actin cortical patch"/>
    <property type="evidence" value="ECO:0007669"/>
    <property type="project" value="TreeGrafter"/>
</dbReference>
<dbReference type="SUPFAM" id="SSF48464">
    <property type="entry name" value="ENTH/VHS domain"/>
    <property type="match status" value="1"/>
</dbReference>